<dbReference type="EMBL" id="LCLM01000032">
    <property type="protein sequence ID" value="KKU16468.1"/>
    <property type="molecule type" value="Genomic_DNA"/>
</dbReference>
<name>A0A0G1QFC6_9BACT</name>
<organism evidence="1 2">
    <name type="scientific">Candidatus Woesebacteria bacterium GW2011_GWC2_45_9</name>
    <dbReference type="NCBI Taxonomy" id="1618589"/>
    <lineage>
        <taxon>Bacteria</taxon>
        <taxon>Candidatus Woeseibacteriota</taxon>
    </lineage>
</organism>
<dbReference type="Proteomes" id="UP000034922">
    <property type="component" value="Unassembled WGS sequence"/>
</dbReference>
<feature type="non-terminal residue" evidence="1">
    <location>
        <position position="1"/>
    </location>
</feature>
<evidence type="ECO:0000313" key="2">
    <source>
        <dbReference type="Proteomes" id="UP000034922"/>
    </source>
</evidence>
<accession>A0A0G1QFC6</accession>
<dbReference type="AlphaFoldDB" id="A0A0G1QFC6"/>
<reference evidence="1 2" key="1">
    <citation type="journal article" date="2015" name="Nature">
        <title>rRNA introns, odd ribosomes, and small enigmatic genomes across a large radiation of phyla.</title>
        <authorList>
            <person name="Brown C.T."/>
            <person name="Hug L.A."/>
            <person name="Thomas B.C."/>
            <person name="Sharon I."/>
            <person name="Castelle C.J."/>
            <person name="Singh A."/>
            <person name="Wilkins M.J."/>
            <person name="Williams K.H."/>
            <person name="Banfield J.F."/>
        </authorList>
    </citation>
    <scope>NUCLEOTIDE SEQUENCE [LARGE SCALE GENOMIC DNA]</scope>
</reference>
<gene>
    <name evidence="1" type="ORF">UX25_C0032G0016</name>
</gene>
<comment type="caution">
    <text evidence="1">The sequence shown here is derived from an EMBL/GenBank/DDBJ whole genome shotgun (WGS) entry which is preliminary data.</text>
</comment>
<evidence type="ECO:0000313" key="1">
    <source>
        <dbReference type="EMBL" id="KKU16468.1"/>
    </source>
</evidence>
<proteinExistence type="predicted"/>
<protein>
    <submittedName>
        <fullName evidence="1">Uncharacterized protein</fullName>
    </submittedName>
</protein>
<sequence length="26" mass="2881">LGKSWGNLEKIIEGELDKIIALIKTV</sequence>